<dbReference type="Proteomes" id="UP000267128">
    <property type="component" value="Unassembled WGS sequence"/>
</dbReference>
<evidence type="ECO:0000313" key="1">
    <source>
        <dbReference type="EMBL" id="RNL65732.1"/>
    </source>
</evidence>
<name>A0A3N0CQG7_9ACTN</name>
<dbReference type="AlphaFoldDB" id="A0A3N0CQG7"/>
<comment type="caution">
    <text evidence="1">The sequence shown here is derived from an EMBL/GenBank/DDBJ whole genome shotgun (WGS) entry which is preliminary data.</text>
</comment>
<accession>A0A3N0CQG7</accession>
<proteinExistence type="predicted"/>
<sequence>MRWLLARLPFRRALAGSGAVGVFALSMVLVAPTPAVAYVPPKPPLPTFLTQLLSGSGVYALPAGAAVGDGLILVQAGAGAYQGTCMALEGAAQVLGFEGECDAGSAVESIYNLLTTGSWQGRIPSYEGPASIVGHDAATWSPTSTTSPLRLFQTALPTPPTYQWRLIYRSNVNGYTANVVLPSNIWEWYQNLKTLVIPNANDPASAVDAYNLKVAIPGGAPVVGYEEVLTGSEKWVLVQSGLCSDHLAYGLMDGCYSQWTTGYGPAVPVTATFTQTCKSSTGTTFTTSGSVTYTPVPGMKSPDVTLPSCWDIEPGAVKTQVGVGVTTGTGQVIETATVPMVDPGIATKYPDCASAKCLLTPLYVPTNTRCFDGETASPSDDCVDYWPDRERNPSAWRCYWGTYRVPMSFCTDAYKPKFFTDGERPPTAPVDPVDPNRPCYNGCTRPSIPPGPGIPTEGEESCISDAFSLNPIDWVYVPVKCAFKWAFIPPPGTWEAAMDRITDPLDGAVGPWTDAIGDGWTSVNPGASGGCNGPGFSMPAVMTDAGMPSTFYPVKACSGAAATAAGYSRMLATAGLVVLTVVKTISLVQSGLGLSSGVPIYGKGQAA</sequence>
<reference evidence="1 2" key="1">
    <citation type="submission" date="2018-11" db="EMBL/GenBank/DDBJ databases">
        <authorList>
            <person name="Li F."/>
        </authorList>
    </citation>
    <scope>NUCLEOTIDE SEQUENCE [LARGE SCALE GENOMIC DNA]</scope>
    <source>
        <strain evidence="1 2">Gsoil 097</strain>
    </source>
</reference>
<dbReference type="EMBL" id="RJSE01000002">
    <property type="protein sequence ID" value="RNL65732.1"/>
    <property type="molecule type" value="Genomic_DNA"/>
</dbReference>
<organism evidence="1 2">
    <name type="scientific">Nocardioides marmoriginsengisoli</name>
    <dbReference type="NCBI Taxonomy" id="661483"/>
    <lineage>
        <taxon>Bacteria</taxon>
        <taxon>Bacillati</taxon>
        <taxon>Actinomycetota</taxon>
        <taxon>Actinomycetes</taxon>
        <taxon>Propionibacteriales</taxon>
        <taxon>Nocardioidaceae</taxon>
        <taxon>Nocardioides</taxon>
    </lineage>
</organism>
<protein>
    <submittedName>
        <fullName evidence="1">Uncharacterized protein</fullName>
    </submittedName>
</protein>
<gene>
    <name evidence="1" type="ORF">EFK50_01400</name>
</gene>
<keyword evidence="2" id="KW-1185">Reference proteome</keyword>
<evidence type="ECO:0000313" key="2">
    <source>
        <dbReference type="Proteomes" id="UP000267128"/>
    </source>
</evidence>